<dbReference type="InterPro" id="IPR011990">
    <property type="entry name" value="TPR-like_helical_dom_sf"/>
</dbReference>
<accession>A0ABR8KN20</accession>
<evidence type="ECO:0000313" key="2">
    <source>
        <dbReference type="Proteomes" id="UP000635384"/>
    </source>
</evidence>
<protein>
    <recommendedName>
        <fullName evidence="3">Tetratricopeptide repeat protein</fullName>
    </recommendedName>
</protein>
<evidence type="ECO:0008006" key="3">
    <source>
        <dbReference type="Google" id="ProtNLM"/>
    </source>
</evidence>
<dbReference type="Pfam" id="PF14559">
    <property type="entry name" value="TPR_19"/>
    <property type="match status" value="1"/>
</dbReference>
<dbReference type="Gene3D" id="1.25.40.10">
    <property type="entry name" value="Tetratricopeptide repeat domain"/>
    <property type="match status" value="1"/>
</dbReference>
<comment type="caution">
    <text evidence="1">The sequence shown here is derived from an EMBL/GenBank/DDBJ whole genome shotgun (WGS) entry which is preliminary data.</text>
</comment>
<keyword evidence="2" id="KW-1185">Reference proteome</keyword>
<evidence type="ECO:0000313" key="1">
    <source>
        <dbReference type="EMBL" id="MBD2841139.1"/>
    </source>
</evidence>
<reference evidence="1 2" key="1">
    <citation type="submission" date="2020-09" db="EMBL/GenBank/DDBJ databases">
        <authorList>
            <person name="Yoon J.-W."/>
        </authorList>
    </citation>
    <scope>NUCLEOTIDE SEQUENCE [LARGE SCALE GENOMIC DNA]</scope>
    <source>
        <strain evidence="1 2">KMU-140</strain>
    </source>
</reference>
<name>A0ABR8KN20_9SPHN</name>
<dbReference type="EMBL" id="JACXLC010000001">
    <property type="protein sequence ID" value="MBD2841139.1"/>
    <property type="molecule type" value="Genomic_DNA"/>
</dbReference>
<organism evidence="1 2">
    <name type="scientific">Erythrobacter rubeus</name>
    <dbReference type="NCBI Taxonomy" id="2760803"/>
    <lineage>
        <taxon>Bacteria</taxon>
        <taxon>Pseudomonadati</taxon>
        <taxon>Pseudomonadota</taxon>
        <taxon>Alphaproteobacteria</taxon>
        <taxon>Sphingomonadales</taxon>
        <taxon>Erythrobacteraceae</taxon>
        <taxon>Erythrobacter/Porphyrobacter group</taxon>
        <taxon>Erythrobacter</taxon>
    </lineage>
</organism>
<sequence>MTLTAIAMAIAAANPVIGEPAPALLGVEPDAKLGAASLSEGKGVEAMRVLESELDANPNDPAVLINLGIAHAHRGDDVKARALFKAALTTPEPIELETAGGQLTDSRRLARKALRMLDAGDLRMSSRTALRQ</sequence>
<dbReference type="SUPFAM" id="SSF48452">
    <property type="entry name" value="TPR-like"/>
    <property type="match status" value="1"/>
</dbReference>
<proteinExistence type="predicted"/>
<gene>
    <name evidence="1" type="ORF">IB285_02585</name>
</gene>
<dbReference type="RefSeq" id="WP_190786707.1">
    <property type="nucleotide sequence ID" value="NZ_JACXLC010000001.1"/>
</dbReference>
<dbReference type="Proteomes" id="UP000635384">
    <property type="component" value="Unassembled WGS sequence"/>
</dbReference>